<feature type="compositionally biased region" description="Basic and acidic residues" evidence="2">
    <location>
        <begin position="553"/>
        <end position="586"/>
    </location>
</feature>
<feature type="compositionally biased region" description="Basic and acidic residues" evidence="2">
    <location>
        <begin position="777"/>
        <end position="825"/>
    </location>
</feature>
<feature type="compositionally biased region" description="Low complexity" evidence="2">
    <location>
        <begin position="1112"/>
        <end position="1121"/>
    </location>
</feature>
<feature type="domain" description="C2H2-type" evidence="3">
    <location>
        <begin position="431"/>
        <end position="454"/>
    </location>
</feature>
<dbReference type="InterPro" id="IPR013087">
    <property type="entry name" value="Znf_C2H2_type"/>
</dbReference>
<feature type="domain" description="C2H2-type" evidence="3">
    <location>
        <begin position="307"/>
        <end position="335"/>
    </location>
</feature>
<feature type="compositionally biased region" description="Basic and acidic residues" evidence="2">
    <location>
        <begin position="831"/>
        <end position="883"/>
    </location>
</feature>
<feature type="compositionally biased region" description="Gly residues" evidence="2">
    <location>
        <begin position="885"/>
        <end position="918"/>
    </location>
</feature>
<evidence type="ECO:0000313" key="5">
    <source>
        <dbReference type="Proteomes" id="UP000747542"/>
    </source>
</evidence>
<sequence length="1760" mass="198277">MASAALNSGLLEALVSRGTTPHVTGRDAHPRPPPSPNTAVEVPSVAHHSYLHAHFQAVASHYGGDPHEMSTSGGDATTEDDEASLNDQLTHFYSKSSLGDDLLSASAKKRRKQSKPVRLPTPQGEPGDGEEQTEIKTEETQFDSEMSNPSAEGDEGLTCSYCHLQAPSEDSLRRHIIEEHIGRLLSDDEARQQQHHQKQEPVELLKGEDGATPLNLSSPRWEGGGPPTRPQEEDGRSPPTSIPMPSSFGEMKFNLPGLLPLAPPHFLLPFLQQAEHERLSAGHTPQNNSSPSFSANGQQHRIFNQQAYCDLCNKEFCNKYFLKTHKANKHGIYSPEFSSSPTNMTTGHTTPLGPSVPLASPLGPSLGSGGLVGSPYAGAFIAATMNSLPLRPPLLPTHPGASKPIPMPKTEPGSSSSSSNSKAGGVINLEAYCELCQKEFCNKYFLKRHKSKIHGITIDVVTKPKTPGQVPVRLAPDRPEGWCDACRRDIGGRAPLNAHKLQVHGPHIVAPLPSPHSTSPHPLKNPRTPTPNNGRKSSPDHRDPRDYFSPWESLKDPREQSREPWDSGKDIGELPREARDPSRDTMARSPWERPLGSPWDIVRELPRVPDGPRTSPKDNIQRSESWSKQEHRSSDHYNHRDDRDGPLAHLDRLPDSHDFPLDARDMQTMREEQQREWEMQQRDLEQQHRERVQQQYLERERQQREREMQQRERDQWEHERERERNLYREQQLEREQYEREQRERILMDRQRELEQHHEEIRRENEAEGNRDSLYQDDEGRQREGQQSDSEAKDHEKGESNDLQHTQEDTEEHQGRADGREGEQLKQESGGDSERRKEGPENREVPKDQEGEVDGREKGYEGREGGPKTHGGSDGHEESFRAREGSTGGREGSLGGREGSLGGREGSIGGREGSIGGHEGSLEGREAGLDGREINRDPLRDGYRTPGGSSADESSRETGLIARVGQPAMVQAPPGTKFTPEQLRQLGVINPDAFCELCCKEFCNKYFLRTHRIKKHGIYTPEFSDRSKSQQKESSPMNLARLLERQSLYARPTLPDIESDLECDICRRPFPNPYVLQMHKYYFHGSSQESGHQEQFNLYPHQSPHEQLRQLALHAQQQARQQQQHHQKRIQEQQKHLEHQQRLQKQEEEQREQARLERERPTLVVTSEDGQGERGEDPPRPSVIESAGSGESDASEDLRKLQSMILQLNRQGEMGLRCRLCNKDVGNKYFLRAHMMTEHGILGHEEVSAPPSEAAQTPKTPREPTPKVSVSPPPTPLSGENQAFCNICKKDFFSRYILQQHMLSAHGVFTPPAPPTSFMERIRAEVESREERKPQSTSRSYCEICNKELCNKYFMKTHMLKMHGINVENGVSGGVTCDLCNKELCSKYFLRVHKQNTHGMVEEGRESDEGIVKSEIESCPLCSRRFKNRKWLKTHLTSDHDDEGKEKWQEVEASTVVREGGQQNGSACGLCGHVVPDLVALQLHVIKMHGTPVETMNTDSQTIDDTRIRSLQCSLCPFTAPSPALLFAHARTHAPGMPPLPGMLGQSFPCPLCSQVLPNFEAYQHHLIQHQLQGFLKPLLEKDNSSEPNAPKPFKAPEESSEEAAPRAPPAKRKKRWRCSQCGRRFKSRALCLAHVHATHNPRARGTWLGRPAVHRRLFKCRKCGAVAQRLTALRQHIREQHQVGSGVPTSHATPTKPRAAGRFVMQPFLLNNEGSEGGDEGEKEEERQSERRQFVPSLVYLPVARRVHRPLTVSFSLTPA</sequence>
<comment type="caution">
    <text evidence="4">The sequence shown here is derived from an EMBL/GenBank/DDBJ whole genome shotgun (WGS) entry which is preliminary data.</text>
</comment>
<feature type="region of interest" description="Disordered" evidence="2">
    <location>
        <begin position="1247"/>
        <end position="1275"/>
    </location>
</feature>
<feature type="region of interest" description="Disordered" evidence="2">
    <location>
        <begin position="392"/>
        <end position="421"/>
    </location>
</feature>
<proteinExistence type="predicted"/>
<dbReference type="PROSITE" id="PS00028">
    <property type="entry name" value="ZINC_FINGER_C2H2_1"/>
    <property type="match status" value="10"/>
</dbReference>
<feature type="domain" description="C2H2-type" evidence="3">
    <location>
        <begin position="1416"/>
        <end position="1444"/>
    </location>
</feature>
<organism evidence="4 5">
    <name type="scientific">Homarus americanus</name>
    <name type="common">American lobster</name>
    <dbReference type="NCBI Taxonomy" id="6706"/>
    <lineage>
        <taxon>Eukaryota</taxon>
        <taxon>Metazoa</taxon>
        <taxon>Ecdysozoa</taxon>
        <taxon>Arthropoda</taxon>
        <taxon>Crustacea</taxon>
        <taxon>Multicrustacea</taxon>
        <taxon>Malacostraca</taxon>
        <taxon>Eumalacostraca</taxon>
        <taxon>Eucarida</taxon>
        <taxon>Decapoda</taxon>
        <taxon>Pleocyemata</taxon>
        <taxon>Astacidea</taxon>
        <taxon>Nephropoidea</taxon>
        <taxon>Nephropidae</taxon>
        <taxon>Homarus</taxon>
    </lineage>
</organism>
<keyword evidence="1" id="KW-0862">Zinc</keyword>
<dbReference type="Proteomes" id="UP000747542">
    <property type="component" value="Unassembled WGS sequence"/>
</dbReference>
<evidence type="ECO:0000256" key="1">
    <source>
        <dbReference type="PROSITE-ProRule" id="PRU00042"/>
    </source>
</evidence>
<reference evidence="4" key="1">
    <citation type="journal article" date="2021" name="Sci. Adv.">
        <title>The American lobster genome reveals insights on longevity, neural, and immune adaptations.</title>
        <authorList>
            <person name="Polinski J.M."/>
            <person name="Zimin A.V."/>
            <person name="Clark K.F."/>
            <person name="Kohn A.B."/>
            <person name="Sadowski N."/>
            <person name="Timp W."/>
            <person name="Ptitsyn A."/>
            <person name="Khanna P."/>
            <person name="Romanova D.Y."/>
            <person name="Williams P."/>
            <person name="Greenwood S.J."/>
            <person name="Moroz L.L."/>
            <person name="Walt D.R."/>
            <person name="Bodnar A.G."/>
        </authorList>
    </citation>
    <scope>NUCLEOTIDE SEQUENCE</scope>
    <source>
        <strain evidence="4">GMGI-L3</strain>
    </source>
</reference>
<keyword evidence="1" id="KW-0479">Metal-binding</keyword>
<feature type="region of interest" description="Disordered" evidence="2">
    <location>
        <begin position="1580"/>
        <end position="1615"/>
    </location>
</feature>
<feature type="compositionally biased region" description="Basic and acidic residues" evidence="2">
    <location>
        <begin position="189"/>
        <end position="209"/>
    </location>
</feature>
<feature type="domain" description="C2H2-type" evidence="3">
    <location>
        <begin position="1616"/>
        <end position="1644"/>
    </location>
</feature>
<accession>A0A8J5J8B4</accession>
<evidence type="ECO:0000313" key="4">
    <source>
        <dbReference type="EMBL" id="KAG7154111.1"/>
    </source>
</evidence>
<feature type="compositionally biased region" description="Basic and acidic residues" evidence="2">
    <location>
        <begin position="537"/>
        <end position="546"/>
    </location>
</feature>
<keyword evidence="1" id="KW-0863">Zinc-finger</keyword>
<evidence type="ECO:0000256" key="2">
    <source>
        <dbReference type="SAM" id="MobiDB-lite"/>
    </source>
</evidence>
<dbReference type="OrthoDB" id="10020956at2759"/>
<dbReference type="EMBL" id="JAHLQT010045202">
    <property type="protein sequence ID" value="KAG7154111.1"/>
    <property type="molecule type" value="Genomic_DNA"/>
</dbReference>
<feature type="region of interest" description="Disordered" evidence="2">
    <location>
        <begin position="18"/>
        <end position="41"/>
    </location>
</feature>
<feature type="region of interest" description="Disordered" evidence="2">
    <location>
        <begin position="1710"/>
        <end position="1731"/>
    </location>
</feature>
<feature type="compositionally biased region" description="Basic and acidic residues" evidence="2">
    <location>
        <begin position="919"/>
        <end position="942"/>
    </location>
</feature>
<feature type="region of interest" description="Disordered" evidence="2">
    <location>
        <begin position="507"/>
        <end position="956"/>
    </location>
</feature>
<name>A0A8J5J8B4_HOMAM</name>
<dbReference type="PANTHER" id="PTHR21190:SF1">
    <property type="entry name" value="GH10077P"/>
    <property type="match status" value="1"/>
</dbReference>
<feature type="compositionally biased region" description="Basic and acidic residues" evidence="2">
    <location>
        <begin position="615"/>
        <end position="770"/>
    </location>
</feature>
<protein>
    <submittedName>
        <fullName evidence="4">Zinc finger protein 142-like</fullName>
    </submittedName>
</protein>
<dbReference type="SMART" id="SM00355">
    <property type="entry name" value="ZnF_C2H2"/>
    <property type="match status" value="15"/>
</dbReference>
<dbReference type="PANTHER" id="PTHR21190">
    <property type="entry name" value="GH10077P"/>
    <property type="match status" value="1"/>
</dbReference>
<feature type="region of interest" description="Disordered" evidence="2">
    <location>
        <begin position="189"/>
        <end position="247"/>
    </location>
</feature>
<evidence type="ECO:0000259" key="3">
    <source>
        <dbReference type="PROSITE" id="PS50157"/>
    </source>
</evidence>
<dbReference type="PROSITE" id="PS50157">
    <property type="entry name" value="ZINC_FINGER_C2H2_2"/>
    <property type="match status" value="6"/>
</dbReference>
<feature type="region of interest" description="Disordered" evidence="2">
    <location>
        <begin position="1112"/>
        <end position="1196"/>
    </location>
</feature>
<feature type="region of interest" description="Disordered" evidence="2">
    <location>
        <begin position="105"/>
        <end position="154"/>
    </location>
</feature>
<keyword evidence="5" id="KW-1185">Reference proteome</keyword>
<gene>
    <name evidence="4" type="primary">Znf142-L</name>
    <name evidence="4" type="ORF">Hamer_G020236</name>
</gene>
<feature type="region of interest" description="Disordered" evidence="2">
    <location>
        <begin position="61"/>
        <end position="81"/>
    </location>
</feature>
<feature type="domain" description="C2H2-type" evidence="3">
    <location>
        <begin position="1658"/>
        <end position="1681"/>
    </location>
</feature>
<dbReference type="GO" id="GO:0008270">
    <property type="term" value="F:zinc ion binding"/>
    <property type="evidence" value="ECO:0007669"/>
    <property type="project" value="UniProtKB-KW"/>
</dbReference>
<feature type="compositionally biased region" description="Basic and acidic residues" evidence="2">
    <location>
        <begin position="1128"/>
        <end position="1160"/>
    </location>
</feature>
<feature type="domain" description="C2H2-type" evidence="3">
    <location>
        <begin position="1060"/>
        <end position="1088"/>
    </location>
</feature>